<proteinExistence type="predicted"/>
<dbReference type="Proteomes" id="UP001300763">
    <property type="component" value="Unassembled WGS sequence"/>
</dbReference>
<evidence type="ECO:0000313" key="1">
    <source>
        <dbReference type="EMBL" id="MDD7968438.1"/>
    </source>
</evidence>
<accession>A0ABT5T007</accession>
<dbReference type="EMBL" id="JAQZAO010000012">
    <property type="protein sequence ID" value="MDD7968438.1"/>
    <property type="molecule type" value="Genomic_DNA"/>
</dbReference>
<comment type="caution">
    <text evidence="1">The sequence shown here is derived from an EMBL/GenBank/DDBJ whole genome shotgun (WGS) entry which is preliminary data.</text>
</comment>
<organism evidence="1 2">
    <name type="scientific">Actinomycetospora lemnae</name>
    <dbReference type="NCBI Taxonomy" id="3019891"/>
    <lineage>
        <taxon>Bacteria</taxon>
        <taxon>Bacillati</taxon>
        <taxon>Actinomycetota</taxon>
        <taxon>Actinomycetes</taxon>
        <taxon>Pseudonocardiales</taxon>
        <taxon>Pseudonocardiaceae</taxon>
        <taxon>Actinomycetospora</taxon>
    </lineage>
</organism>
<name>A0ABT5T007_9PSEU</name>
<protein>
    <submittedName>
        <fullName evidence="1">Uncharacterized protein</fullName>
    </submittedName>
</protein>
<evidence type="ECO:0000313" key="2">
    <source>
        <dbReference type="Proteomes" id="UP001300763"/>
    </source>
</evidence>
<keyword evidence="2" id="KW-1185">Reference proteome</keyword>
<gene>
    <name evidence="1" type="ORF">PGB27_24105</name>
</gene>
<sequence>MDVTEADIAGIPIGNVRVPREEFVAVWRAAARRGDEQGANGVTDWYAGGVSLTCRWLAAAPMRSTTGPGTLARSPVMRRAVVAYEELIEAEYLAAELLEERRPDLIRSRPGWCEAVAATLRWAWRRQGPSPIDLSVRTATGAAPATS</sequence>
<dbReference type="RefSeq" id="WP_274202968.1">
    <property type="nucleotide sequence ID" value="NZ_JAQZAO010000012.1"/>
</dbReference>
<reference evidence="1 2" key="1">
    <citation type="submission" date="2023-02" db="EMBL/GenBank/DDBJ databases">
        <title>Genome sequencing required for Actinomycetospora new species description.</title>
        <authorList>
            <person name="Saimee Y."/>
            <person name="Duangmal K."/>
        </authorList>
    </citation>
    <scope>NUCLEOTIDE SEQUENCE [LARGE SCALE GENOMIC DNA]</scope>
    <source>
        <strain evidence="1 2">DW7H6</strain>
    </source>
</reference>